<keyword evidence="1" id="KW-0812">Transmembrane</keyword>
<gene>
    <name evidence="2" type="ORF">UW55_C0010G0010</name>
</gene>
<evidence type="ECO:0000313" key="3">
    <source>
        <dbReference type="Proteomes" id="UP000033945"/>
    </source>
</evidence>
<keyword evidence="1" id="KW-0472">Membrane</keyword>
<comment type="caution">
    <text evidence="2">The sequence shown here is derived from an EMBL/GenBank/DDBJ whole genome shotgun (WGS) entry which is preliminary data.</text>
</comment>
<feature type="transmembrane region" description="Helical" evidence="1">
    <location>
        <begin position="40"/>
        <end position="61"/>
    </location>
</feature>
<keyword evidence="1" id="KW-1133">Transmembrane helix</keyword>
<dbReference type="AlphaFoldDB" id="A0A0G1ITJ1"/>
<organism evidence="2 3">
    <name type="scientific">Candidatus Giovannonibacteria bacterium GW2011_GWA2_44_26</name>
    <dbReference type="NCBI Taxonomy" id="1618648"/>
    <lineage>
        <taxon>Bacteria</taxon>
        <taxon>Candidatus Giovannoniibacteriota</taxon>
    </lineage>
</organism>
<accession>A0A0G1ITJ1</accession>
<protein>
    <submittedName>
        <fullName evidence="2">Uncharacterized protein</fullName>
    </submittedName>
</protein>
<evidence type="ECO:0000256" key="1">
    <source>
        <dbReference type="SAM" id="Phobius"/>
    </source>
</evidence>
<proteinExistence type="predicted"/>
<reference evidence="2 3" key="1">
    <citation type="journal article" date="2015" name="Nature">
        <title>rRNA introns, odd ribosomes, and small enigmatic genomes across a large radiation of phyla.</title>
        <authorList>
            <person name="Brown C.T."/>
            <person name="Hug L.A."/>
            <person name="Thomas B.C."/>
            <person name="Sharon I."/>
            <person name="Castelle C.J."/>
            <person name="Singh A."/>
            <person name="Wilkins M.J."/>
            <person name="Williams K.H."/>
            <person name="Banfield J.F."/>
        </authorList>
    </citation>
    <scope>NUCLEOTIDE SEQUENCE [LARGE SCALE GENOMIC DNA]</scope>
</reference>
<sequence>MKEATEKQRMRIPWDLPSFKKREERLVLERWRMENVWKPLWQLFLAICVVYTVMHVLHIPAPSADSGDPYENISGMGH</sequence>
<evidence type="ECO:0000313" key="2">
    <source>
        <dbReference type="EMBL" id="KKT62661.1"/>
    </source>
</evidence>
<dbReference type="EMBL" id="LCIT01000010">
    <property type="protein sequence ID" value="KKT62661.1"/>
    <property type="molecule type" value="Genomic_DNA"/>
</dbReference>
<name>A0A0G1ITJ1_9BACT</name>
<dbReference type="Proteomes" id="UP000033945">
    <property type="component" value="Unassembled WGS sequence"/>
</dbReference>